<evidence type="ECO:0000313" key="2">
    <source>
        <dbReference type="EMBL" id="MDT0496200.1"/>
    </source>
</evidence>
<dbReference type="PANTHER" id="PTHR33490">
    <property type="entry name" value="BLR5614 PROTEIN-RELATED"/>
    <property type="match status" value="1"/>
</dbReference>
<gene>
    <name evidence="2" type="ORF">RM530_02310</name>
</gene>
<dbReference type="InterPro" id="IPR002931">
    <property type="entry name" value="Transglutaminase-like"/>
</dbReference>
<accession>A0ABU2WEB6</accession>
<sequence length="235" mass="26194">MSPDDDLKRFLVPSPHVNSDHPGIRAFAARVTDGLAGPRERAVALYQAVRDGFRYDPYAIEMSGRCLMASRVFESGAGFCIGKATLLSAACRAVGIPARQRFADVRNHLTSPRLREMMGTDQFVYHGYNEVWIDGRWRKCTPAFNKSLCDKAGIRVLDFDGIEDSVFHPIDLSGRQHMEYLHDRGSHVDVPVNDIFATWQQVYPGMADWTIAGTSGDFEQEARAPADADTRRAAT</sequence>
<dbReference type="Proteomes" id="UP001254608">
    <property type="component" value="Unassembled WGS sequence"/>
</dbReference>
<name>A0ABU2WEB6_9GAMM</name>
<evidence type="ECO:0000259" key="1">
    <source>
        <dbReference type="SMART" id="SM00460"/>
    </source>
</evidence>
<organism evidence="2 3">
    <name type="scientific">Banduia mediterranea</name>
    <dbReference type="NCBI Taxonomy" id="3075609"/>
    <lineage>
        <taxon>Bacteria</taxon>
        <taxon>Pseudomonadati</taxon>
        <taxon>Pseudomonadota</taxon>
        <taxon>Gammaproteobacteria</taxon>
        <taxon>Nevskiales</taxon>
        <taxon>Algiphilaceae</taxon>
        <taxon>Banduia</taxon>
    </lineage>
</organism>
<evidence type="ECO:0000313" key="3">
    <source>
        <dbReference type="Proteomes" id="UP001254608"/>
    </source>
</evidence>
<dbReference type="InterPro" id="IPR038765">
    <property type="entry name" value="Papain-like_cys_pep_sf"/>
</dbReference>
<dbReference type="EMBL" id="JAVRIC010000002">
    <property type="protein sequence ID" value="MDT0496200.1"/>
    <property type="molecule type" value="Genomic_DNA"/>
</dbReference>
<dbReference type="SMART" id="SM00460">
    <property type="entry name" value="TGc"/>
    <property type="match status" value="1"/>
</dbReference>
<reference evidence="2 3" key="1">
    <citation type="submission" date="2023-09" db="EMBL/GenBank/DDBJ databases">
        <authorList>
            <person name="Rey-Velasco X."/>
        </authorList>
    </citation>
    <scope>NUCLEOTIDE SEQUENCE [LARGE SCALE GENOMIC DNA]</scope>
    <source>
        <strain evidence="2 3">W345</strain>
    </source>
</reference>
<dbReference type="PANTHER" id="PTHR33490:SF3">
    <property type="entry name" value="CONSERVED INTEGRAL MEMBRANE PROTEIN"/>
    <property type="match status" value="1"/>
</dbReference>
<proteinExistence type="predicted"/>
<keyword evidence="3" id="KW-1185">Reference proteome</keyword>
<dbReference type="SUPFAM" id="SSF54001">
    <property type="entry name" value="Cysteine proteinases"/>
    <property type="match status" value="1"/>
</dbReference>
<comment type="caution">
    <text evidence="2">The sequence shown here is derived from an EMBL/GenBank/DDBJ whole genome shotgun (WGS) entry which is preliminary data.</text>
</comment>
<feature type="domain" description="Transglutaminase-like" evidence="1">
    <location>
        <begin position="72"/>
        <end position="144"/>
    </location>
</feature>
<dbReference type="Pfam" id="PF01841">
    <property type="entry name" value="Transglut_core"/>
    <property type="match status" value="1"/>
</dbReference>
<protein>
    <submittedName>
        <fullName evidence="2">Transglutaminase family protein</fullName>
    </submittedName>
</protein>
<dbReference type="Gene3D" id="3.10.620.30">
    <property type="match status" value="1"/>
</dbReference>
<dbReference type="RefSeq" id="WP_311363589.1">
    <property type="nucleotide sequence ID" value="NZ_JAVRIC010000002.1"/>
</dbReference>